<dbReference type="InterPro" id="IPR058483">
    <property type="entry name" value="DUF8170"/>
</dbReference>
<evidence type="ECO:0000313" key="1">
    <source>
        <dbReference type="EMBL" id="NLV09478.1"/>
    </source>
</evidence>
<reference evidence="1" key="1">
    <citation type="submission" date="2019-12" db="EMBL/GenBank/DDBJ databases">
        <title>Whole-genome sequence of Halomicrobium mukohataei pws1.</title>
        <authorList>
            <person name="Verma D.K."/>
            <person name="Gopal K."/>
            <person name="Prasad E.S."/>
        </authorList>
    </citation>
    <scope>NUCLEOTIDE SEQUENCE</scope>
    <source>
        <strain evidence="1">Pws1</strain>
    </source>
</reference>
<dbReference type="Pfam" id="PF26508">
    <property type="entry name" value="DUF8170"/>
    <property type="match status" value="1"/>
</dbReference>
<gene>
    <name evidence="1" type="ORF">GOC74_06000</name>
</gene>
<dbReference type="OrthoDB" id="275495at2157"/>
<organism evidence="1 2">
    <name type="scientific">Halomicrobium mukohataei</name>
    <dbReference type="NCBI Taxonomy" id="57705"/>
    <lineage>
        <taxon>Archaea</taxon>
        <taxon>Methanobacteriati</taxon>
        <taxon>Methanobacteriota</taxon>
        <taxon>Stenosarchaea group</taxon>
        <taxon>Halobacteria</taxon>
        <taxon>Halobacteriales</taxon>
        <taxon>Haloarculaceae</taxon>
        <taxon>Halomicrobium</taxon>
    </lineage>
</organism>
<protein>
    <submittedName>
        <fullName evidence="1">Uncharacterized protein</fullName>
    </submittedName>
</protein>
<sequence>MTDDEAFDRVQAETADYSAKETFTPSEHQALKQAVFSDHFRRLVFADRSYFVLGNYDDGPKERRLTLVRDRLASRRDGAFAFLMKDIPEGWTYWTTKFKILASRADYITLVLEDSHGSHHWEAGHIDAPQYRPKVHVLKRAYEDEQTERAQFGAMIAHFVEILDRDNRVYEWQTEDELASAVDDLPP</sequence>
<name>A0A847UEF7_9EURY</name>
<dbReference type="RefSeq" id="WP_170093335.1">
    <property type="nucleotide sequence ID" value="NZ_WOYG01000001.1"/>
</dbReference>
<accession>A0A847UEF7</accession>
<comment type="caution">
    <text evidence="1">The sequence shown here is derived from an EMBL/GenBank/DDBJ whole genome shotgun (WGS) entry which is preliminary data.</text>
</comment>
<dbReference type="EMBL" id="WOYG01000001">
    <property type="protein sequence ID" value="NLV09478.1"/>
    <property type="molecule type" value="Genomic_DNA"/>
</dbReference>
<evidence type="ECO:0000313" key="2">
    <source>
        <dbReference type="Proteomes" id="UP000608662"/>
    </source>
</evidence>
<dbReference type="AlphaFoldDB" id="A0A847UEF7"/>
<dbReference type="Proteomes" id="UP000608662">
    <property type="component" value="Unassembled WGS sequence"/>
</dbReference>
<proteinExistence type="predicted"/>